<evidence type="ECO:0000256" key="3">
    <source>
        <dbReference type="ARBA" id="ARBA00004742"/>
    </source>
</evidence>
<dbReference type="InterPro" id="IPR013815">
    <property type="entry name" value="ATP_grasp_subdomain_1"/>
</dbReference>
<evidence type="ECO:0000256" key="15">
    <source>
        <dbReference type="PIRNR" id="PIRNR000854"/>
    </source>
</evidence>
<feature type="domain" description="PEP-utilising enzyme mobile" evidence="16">
    <location>
        <begin position="389"/>
        <end position="459"/>
    </location>
</feature>
<evidence type="ECO:0000256" key="6">
    <source>
        <dbReference type="ARBA" id="ARBA00021623"/>
    </source>
</evidence>
<protein>
    <recommendedName>
        <fullName evidence="6 15">Phosphoenolpyruvate synthase</fullName>
        <shortName evidence="15">PEP synthase</shortName>
        <ecNumber evidence="5 15">2.7.9.2</ecNumber>
    </recommendedName>
    <alternativeName>
        <fullName evidence="13 15">Pyruvate, water dikinase</fullName>
    </alternativeName>
</protein>
<dbReference type="InterPro" id="IPR040442">
    <property type="entry name" value="Pyrv_kinase-like_dom_sf"/>
</dbReference>
<dbReference type="PRINTS" id="PR01736">
    <property type="entry name" value="PHPHTRNFRASE"/>
</dbReference>
<dbReference type="EMBL" id="JAGQKZ010000022">
    <property type="protein sequence ID" value="MCA9392140.1"/>
    <property type="molecule type" value="Genomic_DNA"/>
</dbReference>
<organism evidence="19 20">
    <name type="scientific">candidate division WWE3 bacterium</name>
    <dbReference type="NCBI Taxonomy" id="2053526"/>
    <lineage>
        <taxon>Bacteria</taxon>
        <taxon>Katanobacteria</taxon>
    </lineage>
</organism>
<reference evidence="19" key="2">
    <citation type="journal article" date="2021" name="Microbiome">
        <title>Successional dynamics and alternative stable states in a saline activated sludge microbial community over 9 years.</title>
        <authorList>
            <person name="Wang Y."/>
            <person name="Ye J."/>
            <person name="Ju F."/>
            <person name="Liu L."/>
            <person name="Boyd J.A."/>
            <person name="Deng Y."/>
            <person name="Parks D.H."/>
            <person name="Jiang X."/>
            <person name="Yin X."/>
            <person name="Woodcroft B.J."/>
            <person name="Tyson G.W."/>
            <person name="Hugenholtz P."/>
            <person name="Polz M.F."/>
            <person name="Zhang T."/>
        </authorList>
    </citation>
    <scope>NUCLEOTIDE SEQUENCE</scope>
    <source>
        <strain evidence="19">HKST-UBA03</strain>
    </source>
</reference>
<dbReference type="Gene3D" id="3.30.1490.20">
    <property type="entry name" value="ATP-grasp fold, A domain"/>
    <property type="match status" value="1"/>
</dbReference>
<comment type="caution">
    <text evidence="19">The sequence shown here is derived from an EMBL/GenBank/DDBJ whole genome shotgun (WGS) entry which is preliminary data.</text>
</comment>
<evidence type="ECO:0000256" key="10">
    <source>
        <dbReference type="ARBA" id="ARBA00022777"/>
    </source>
</evidence>
<keyword evidence="9 15" id="KW-0547">Nucleotide-binding</keyword>
<evidence type="ECO:0000256" key="9">
    <source>
        <dbReference type="ARBA" id="ARBA00022741"/>
    </source>
</evidence>
<dbReference type="Gene3D" id="3.20.20.60">
    <property type="entry name" value="Phosphoenolpyruvate-binding domains"/>
    <property type="match status" value="1"/>
</dbReference>
<dbReference type="PANTHER" id="PTHR43030:SF1">
    <property type="entry name" value="PHOSPHOENOLPYRUVATE SYNTHASE"/>
    <property type="match status" value="1"/>
</dbReference>
<dbReference type="PANTHER" id="PTHR43030">
    <property type="entry name" value="PHOSPHOENOLPYRUVATE SYNTHASE"/>
    <property type="match status" value="1"/>
</dbReference>
<evidence type="ECO:0000256" key="5">
    <source>
        <dbReference type="ARBA" id="ARBA00011996"/>
    </source>
</evidence>
<dbReference type="SUPFAM" id="SSF52009">
    <property type="entry name" value="Phosphohistidine domain"/>
    <property type="match status" value="1"/>
</dbReference>
<gene>
    <name evidence="19" type="primary">ppsA</name>
    <name evidence="19" type="ORF">KC614_02965</name>
</gene>
<evidence type="ECO:0000256" key="12">
    <source>
        <dbReference type="ARBA" id="ARBA00022842"/>
    </source>
</evidence>
<keyword evidence="7 15" id="KW-0808">Transferase</keyword>
<evidence type="ECO:0000256" key="2">
    <source>
        <dbReference type="ARBA" id="ARBA00002988"/>
    </source>
</evidence>
<evidence type="ECO:0000259" key="16">
    <source>
        <dbReference type="Pfam" id="PF00391"/>
    </source>
</evidence>
<dbReference type="PROSITE" id="PS00742">
    <property type="entry name" value="PEP_ENZYMES_2"/>
    <property type="match status" value="1"/>
</dbReference>
<comment type="cofactor">
    <cofactor evidence="1 15">
        <name>Mg(2+)</name>
        <dbReference type="ChEBI" id="CHEBI:18420"/>
    </cofactor>
</comment>
<keyword evidence="10 15" id="KW-0418">Kinase</keyword>
<dbReference type="PROSITE" id="PS00370">
    <property type="entry name" value="PEP_ENZYMES_PHOS_SITE"/>
    <property type="match status" value="1"/>
</dbReference>
<feature type="domain" description="Pyruvate phosphate dikinase AMP/ATP-binding" evidence="17">
    <location>
        <begin position="20"/>
        <end position="343"/>
    </location>
</feature>
<evidence type="ECO:0000256" key="11">
    <source>
        <dbReference type="ARBA" id="ARBA00022840"/>
    </source>
</evidence>
<reference evidence="19" key="1">
    <citation type="submission" date="2020-04" db="EMBL/GenBank/DDBJ databases">
        <authorList>
            <person name="Zhang T."/>
        </authorList>
    </citation>
    <scope>NUCLEOTIDE SEQUENCE</scope>
    <source>
        <strain evidence="19">HKST-UBA03</strain>
    </source>
</reference>
<dbReference type="SUPFAM" id="SSF56059">
    <property type="entry name" value="Glutathione synthetase ATP-binding domain-like"/>
    <property type="match status" value="1"/>
</dbReference>
<evidence type="ECO:0000256" key="1">
    <source>
        <dbReference type="ARBA" id="ARBA00001946"/>
    </source>
</evidence>
<dbReference type="InterPro" id="IPR006319">
    <property type="entry name" value="PEP_synth"/>
</dbReference>
<dbReference type="InterPro" id="IPR023151">
    <property type="entry name" value="PEP_util_CS"/>
</dbReference>
<name>A0A955RS24_UNCKA</name>
<keyword evidence="11 15" id="KW-0067">ATP-binding</keyword>
<feature type="domain" description="PEP-utilising enzyme C-terminal" evidence="18">
    <location>
        <begin position="490"/>
        <end position="777"/>
    </location>
</feature>
<dbReference type="FunFam" id="3.30.1490.20:FF:000010">
    <property type="entry name" value="Phosphoenolpyruvate synthase"/>
    <property type="match status" value="1"/>
</dbReference>
<evidence type="ECO:0000256" key="14">
    <source>
        <dbReference type="ARBA" id="ARBA00047700"/>
    </source>
</evidence>
<dbReference type="InterPro" id="IPR002192">
    <property type="entry name" value="PPDK_AMP/ATP-bd"/>
</dbReference>
<sequence length="786" mass="86846">MANKSKYIKWFNEVGKEDVSLVGGKGANLGEMIQNDFPVPNGYVVTAATYFDFIEETGLKQKLKDALAGLDVNDSKALAKAASNARKLIMSASPSPEIQNAIVSAYQQLANGKNALVAVRSSATAEDLPDASFAGQQESYMNIKGKDNVLKTIQTAWSSLFEDRAVFYRVQKGFDHFKVGIAVPVQLMVQSEASGVMFTVDPISNDANVISIEGGFGFGDAVVSGSITPDQYIVDKQKMEITSKQIVDQNKMLAKSDVAPENARPFREESELFWVDVPKPHQNSQKITDEQILRLAEIGKKLEDHYNHPQDIEWAIEKGEVYMVQTRPITTIPMAADTAKAGAEQAANEEDTAPQDLPDPILEGLGASPGVATGPVRIIKDSTEIDKVNKGDVLVTEMTTPDYVPAMRRAVAVVTNLGGRTSHAAIVSRELGIPAVVGTELATETLKLDEVITVDGRNGKVYAGEIKIEDKKPNFVTESMTTIGDGKLPEKTATKVYCNLGEPQLAEDIAKRDVDGIGLLRAEFMIANIGEHPRYMLEKGRREKFIDELHEGLMKFAKAFDPRPVVYRATDFRTNEYRGLHGGEKYEDEEENPMIGFRGVSRYIADPEVFQMELEAIKQVRRYHQNLWLMVPFVRTPQELKEVKKIMAGMNLYQSGTFKLFIMVEVPSTVIMLEQFIGVGIDGVSIGSNDLTQLILGVDRDNGKIANIFDERNPAVMWALEKTIRTCQEHGIMASICGQAPSEYPELVEKLVEWGVTSISVSPDVIEQTRQIVKKAEYDKLRGLLI</sequence>
<comment type="catalytic activity">
    <reaction evidence="14 15">
        <text>pyruvate + ATP + H2O = phosphoenolpyruvate + AMP + phosphate + 2 H(+)</text>
        <dbReference type="Rhea" id="RHEA:11364"/>
        <dbReference type="ChEBI" id="CHEBI:15361"/>
        <dbReference type="ChEBI" id="CHEBI:15377"/>
        <dbReference type="ChEBI" id="CHEBI:15378"/>
        <dbReference type="ChEBI" id="CHEBI:30616"/>
        <dbReference type="ChEBI" id="CHEBI:43474"/>
        <dbReference type="ChEBI" id="CHEBI:58702"/>
        <dbReference type="ChEBI" id="CHEBI:456215"/>
        <dbReference type="EC" id="2.7.9.2"/>
    </reaction>
</comment>
<dbReference type="Gene3D" id="3.50.30.10">
    <property type="entry name" value="Phosphohistidine domain"/>
    <property type="match status" value="1"/>
</dbReference>
<dbReference type="InterPro" id="IPR000121">
    <property type="entry name" value="PEP_util_C"/>
</dbReference>
<dbReference type="GO" id="GO:0046872">
    <property type="term" value="F:metal ion binding"/>
    <property type="evidence" value="ECO:0007669"/>
    <property type="project" value="UniProtKB-KW"/>
</dbReference>
<dbReference type="GO" id="GO:0005524">
    <property type="term" value="F:ATP binding"/>
    <property type="evidence" value="ECO:0007669"/>
    <property type="project" value="UniProtKB-KW"/>
</dbReference>
<dbReference type="Pfam" id="PF02896">
    <property type="entry name" value="PEP-utilizers_C"/>
    <property type="match status" value="1"/>
</dbReference>
<dbReference type="EC" id="2.7.9.2" evidence="5 15"/>
<accession>A0A955RS24</accession>
<dbReference type="AlphaFoldDB" id="A0A955RS24"/>
<dbReference type="PIRSF" id="PIRSF000854">
    <property type="entry name" value="PEP_synthase"/>
    <property type="match status" value="1"/>
</dbReference>
<dbReference type="InterPro" id="IPR008279">
    <property type="entry name" value="PEP-util_enz_mobile_dom"/>
</dbReference>
<keyword evidence="8 15" id="KW-0479">Metal-binding</keyword>
<evidence type="ECO:0000313" key="19">
    <source>
        <dbReference type="EMBL" id="MCA9392140.1"/>
    </source>
</evidence>
<dbReference type="NCBIfam" id="NF005057">
    <property type="entry name" value="PRK06464.1"/>
    <property type="match status" value="1"/>
</dbReference>
<evidence type="ECO:0000313" key="20">
    <source>
        <dbReference type="Proteomes" id="UP000751518"/>
    </source>
</evidence>
<dbReference type="NCBIfam" id="TIGR01418">
    <property type="entry name" value="PEP_synth"/>
    <property type="match status" value="1"/>
</dbReference>
<evidence type="ECO:0000259" key="18">
    <source>
        <dbReference type="Pfam" id="PF02896"/>
    </source>
</evidence>
<dbReference type="SUPFAM" id="SSF51621">
    <property type="entry name" value="Phosphoenolpyruvate/pyruvate domain"/>
    <property type="match status" value="1"/>
</dbReference>
<evidence type="ECO:0000256" key="7">
    <source>
        <dbReference type="ARBA" id="ARBA00022679"/>
    </source>
</evidence>
<comment type="pathway">
    <text evidence="3 15">Carbohydrate biosynthesis; gluconeogenesis.</text>
</comment>
<evidence type="ECO:0000256" key="8">
    <source>
        <dbReference type="ARBA" id="ARBA00022723"/>
    </source>
</evidence>
<dbReference type="Pfam" id="PF01326">
    <property type="entry name" value="PPDK_N"/>
    <property type="match status" value="1"/>
</dbReference>
<dbReference type="InterPro" id="IPR015813">
    <property type="entry name" value="Pyrv/PenolPyrv_kinase-like_dom"/>
</dbReference>
<dbReference type="InterPro" id="IPR036637">
    <property type="entry name" value="Phosphohistidine_dom_sf"/>
</dbReference>
<evidence type="ECO:0000256" key="13">
    <source>
        <dbReference type="ARBA" id="ARBA00033470"/>
    </source>
</evidence>
<dbReference type="GO" id="GO:0008986">
    <property type="term" value="F:pyruvate, water dikinase activity"/>
    <property type="evidence" value="ECO:0007669"/>
    <property type="project" value="UniProtKB-EC"/>
</dbReference>
<dbReference type="InterPro" id="IPR018274">
    <property type="entry name" value="PEP_util_AS"/>
</dbReference>
<proteinExistence type="inferred from homology"/>
<keyword evidence="12 15" id="KW-0460">Magnesium</keyword>
<comment type="similarity">
    <text evidence="4 15">Belongs to the PEP-utilizing enzyme family.</text>
</comment>
<dbReference type="Gene3D" id="3.30.470.20">
    <property type="entry name" value="ATP-grasp fold, B domain"/>
    <property type="match status" value="1"/>
</dbReference>
<dbReference type="Proteomes" id="UP000751518">
    <property type="component" value="Unassembled WGS sequence"/>
</dbReference>
<dbReference type="Pfam" id="PF00391">
    <property type="entry name" value="PEP-utilizers"/>
    <property type="match status" value="1"/>
</dbReference>
<evidence type="ECO:0000259" key="17">
    <source>
        <dbReference type="Pfam" id="PF01326"/>
    </source>
</evidence>
<evidence type="ECO:0000256" key="4">
    <source>
        <dbReference type="ARBA" id="ARBA00007837"/>
    </source>
</evidence>
<comment type="function">
    <text evidence="2 15">Catalyzes the phosphorylation of pyruvate to phosphoenolpyruvate.</text>
</comment>